<keyword evidence="3" id="KW-0804">Transcription</keyword>
<evidence type="ECO:0000259" key="4">
    <source>
        <dbReference type="PROSITE" id="PS01124"/>
    </source>
</evidence>
<evidence type="ECO:0000256" key="1">
    <source>
        <dbReference type="ARBA" id="ARBA00023015"/>
    </source>
</evidence>
<dbReference type="InterPro" id="IPR018062">
    <property type="entry name" value="HTH_AraC-typ_CS"/>
</dbReference>
<dbReference type="GO" id="GO:0003700">
    <property type="term" value="F:DNA-binding transcription factor activity"/>
    <property type="evidence" value="ECO:0007669"/>
    <property type="project" value="InterPro"/>
</dbReference>
<dbReference type="GO" id="GO:0043565">
    <property type="term" value="F:sequence-specific DNA binding"/>
    <property type="evidence" value="ECO:0007669"/>
    <property type="project" value="InterPro"/>
</dbReference>
<comment type="caution">
    <text evidence="5">The sequence shown here is derived from an EMBL/GenBank/DDBJ whole genome shotgun (WGS) entry which is preliminary data.</text>
</comment>
<dbReference type="Proteomes" id="UP000823912">
    <property type="component" value="Unassembled WGS sequence"/>
</dbReference>
<evidence type="ECO:0000313" key="5">
    <source>
        <dbReference type="EMBL" id="HIR70408.1"/>
    </source>
</evidence>
<gene>
    <name evidence="5" type="ORF">IAA55_03915</name>
</gene>
<name>A0A9D1E943_9FIRM</name>
<dbReference type="InterPro" id="IPR009057">
    <property type="entry name" value="Homeodomain-like_sf"/>
</dbReference>
<dbReference type="SMART" id="SM00342">
    <property type="entry name" value="HTH_ARAC"/>
    <property type="match status" value="1"/>
</dbReference>
<keyword evidence="2" id="KW-0238">DNA-binding</keyword>
<reference evidence="5" key="2">
    <citation type="journal article" date="2021" name="PeerJ">
        <title>Extensive microbial diversity within the chicken gut microbiome revealed by metagenomics and culture.</title>
        <authorList>
            <person name="Gilroy R."/>
            <person name="Ravi A."/>
            <person name="Getino M."/>
            <person name="Pursley I."/>
            <person name="Horton D.L."/>
            <person name="Alikhan N.F."/>
            <person name="Baker D."/>
            <person name="Gharbi K."/>
            <person name="Hall N."/>
            <person name="Watson M."/>
            <person name="Adriaenssens E.M."/>
            <person name="Foster-Nyarko E."/>
            <person name="Jarju S."/>
            <person name="Secka A."/>
            <person name="Antonio M."/>
            <person name="Oren A."/>
            <person name="Chaudhuri R.R."/>
            <person name="La Ragione R."/>
            <person name="Hildebrand F."/>
            <person name="Pallen M.J."/>
        </authorList>
    </citation>
    <scope>NUCLEOTIDE SEQUENCE</scope>
    <source>
        <strain evidence="5">ChiSjej5B23-6657</strain>
    </source>
</reference>
<reference evidence="5" key="1">
    <citation type="submission" date="2020-10" db="EMBL/GenBank/DDBJ databases">
        <authorList>
            <person name="Gilroy R."/>
        </authorList>
    </citation>
    <scope>NUCLEOTIDE SEQUENCE</scope>
    <source>
        <strain evidence="5">ChiSjej5B23-6657</strain>
    </source>
</reference>
<evidence type="ECO:0000256" key="3">
    <source>
        <dbReference type="ARBA" id="ARBA00023163"/>
    </source>
</evidence>
<dbReference type="PANTHER" id="PTHR43280">
    <property type="entry name" value="ARAC-FAMILY TRANSCRIPTIONAL REGULATOR"/>
    <property type="match status" value="1"/>
</dbReference>
<feature type="domain" description="HTH araC/xylS-type" evidence="4">
    <location>
        <begin position="152"/>
        <end position="250"/>
    </location>
</feature>
<evidence type="ECO:0000256" key="2">
    <source>
        <dbReference type="ARBA" id="ARBA00023125"/>
    </source>
</evidence>
<dbReference type="PROSITE" id="PS00041">
    <property type="entry name" value="HTH_ARAC_FAMILY_1"/>
    <property type="match status" value="1"/>
</dbReference>
<dbReference type="EMBL" id="DVHM01000061">
    <property type="protein sequence ID" value="HIR70408.1"/>
    <property type="molecule type" value="Genomic_DNA"/>
</dbReference>
<dbReference type="PROSITE" id="PS01124">
    <property type="entry name" value="HTH_ARAC_FAMILY_2"/>
    <property type="match status" value="1"/>
</dbReference>
<keyword evidence="1" id="KW-0805">Transcription regulation</keyword>
<dbReference type="InterPro" id="IPR020449">
    <property type="entry name" value="Tscrpt_reg_AraC-type_HTH"/>
</dbReference>
<dbReference type="PRINTS" id="PR00032">
    <property type="entry name" value="HTHARAC"/>
</dbReference>
<dbReference type="InterPro" id="IPR018060">
    <property type="entry name" value="HTH_AraC"/>
</dbReference>
<accession>A0A9D1E943</accession>
<organism evidence="5 6">
    <name type="scientific">Candidatus Pullilachnospira gallistercoris</name>
    <dbReference type="NCBI Taxonomy" id="2840911"/>
    <lineage>
        <taxon>Bacteria</taxon>
        <taxon>Bacillati</taxon>
        <taxon>Bacillota</taxon>
        <taxon>Clostridia</taxon>
        <taxon>Lachnospirales</taxon>
        <taxon>Lachnospiraceae</taxon>
        <taxon>Lachnospiraceae incertae sedis</taxon>
        <taxon>Candidatus Pullilachnospira</taxon>
    </lineage>
</organism>
<dbReference type="SUPFAM" id="SSF46689">
    <property type="entry name" value="Homeodomain-like"/>
    <property type="match status" value="2"/>
</dbReference>
<dbReference type="AlphaFoldDB" id="A0A9D1E943"/>
<evidence type="ECO:0000313" key="6">
    <source>
        <dbReference type="Proteomes" id="UP000823912"/>
    </source>
</evidence>
<proteinExistence type="predicted"/>
<dbReference type="Gene3D" id="1.10.10.60">
    <property type="entry name" value="Homeodomain-like"/>
    <property type="match status" value="1"/>
</dbReference>
<dbReference type="Pfam" id="PF12833">
    <property type="entry name" value="HTH_18"/>
    <property type="match status" value="1"/>
</dbReference>
<protein>
    <submittedName>
        <fullName evidence="5">Helix-turn-helix transcriptional regulator</fullName>
    </submittedName>
</protein>
<sequence>MKVQLKWNQDKMDELSHRLEKILFQRQESGILHNTALWSEGIFEAVCSGDEDRVRELMEQEIRLEGEAGILARDPFRSLRDLVICSVATVTAHIIREGILDSEMAYSISDACIQMVEDTRREEELFEVAGAFCLTLCRHVKKRKSEYHPLVRQTKEYVFKHFHEKIVIEDMAAQLGVSASYLGLIFRKSEGMTLHQFIVREKVERGKNLLRYSDYDLHTISQYLGFASQSHFGREFKKYTGDTPAAYRARKNQLYRDYL</sequence>
<dbReference type="PANTHER" id="PTHR43280:SF10">
    <property type="entry name" value="REGULATORY PROTEIN POCR"/>
    <property type="match status" value="1"/>
</dbReference>